<keyword evidence="3" id="KW-1185">Reference proteome</keyword>
<dbReference type="Pfam" id="PF11292">
    <property type="entry name" value="DUF3093"/>
    <property type="match status" value="1"/>
</dbReference>
<evidence type="ECO:0000313" key="2">
    <source>
        <dbReference type="EMBL" id="QPZ40037.1"/>
    </source>
</evidence>
<keyword evidence="1" id="KW-0472">Membrane</keyword>
<dbReference type="Proteomes" id="UP000662814">
    <property type="component" value="Chromosome"/>
</dbReference>
<reference evidence="2 3" key="1">
    <citation type="submission" date="2020-12" db="EMBL/GenBank/DDBJ databases">
        <title>Microbacterium sp. HY060.</title>
        <authorList>
            <person name="Zhou J."/>
        </authorList>
    </citation>
    <scope>NUCLEOTIDE SEQUENCE [LARGE SCALE GENOMIC DNA]</scope>
    <source>
        <strain evidence="2 3">HY60</strain>
    </source>
</reference>
<evidence type="ECO:0000313" key="3">
    <source>
        <dbReference type="Proteomes" id="UP000662814"/>
    </source>
</evidence>
<name>A0ABX6YP28_9MICO</name>
<gene>
    <name evidence="2" type="ORF">HCR76_08525</name>
</gene>
<keyword evidence="1" id="KW-0812">Transmembrane</keyword>
<dbReference type="InterPro" id="IPR021443">
    <property type="entry name" value="DUF3093"/>
</dbReference>
<organism evidence="2 3">
    <name type="scientific">Paramicrobacterium chengjingii</name>
    <dbReference type="NCBI Taxonomy" id="2769067"/>
    <lineage>
        <taxon>Bacteria</taxon>
        <taxon>Bacillati</taxon>
        <taxon>Actinomycetota</taxon>
        <taxon>Actinomycetes</taxon>
        <taxon>Micrococcales</taxon>
        <taxon>Microbacteriaceae</taxon>
        <taxon>Paramicrobacterium</taxon>
    </lineage>
</organism>
<dbReference type="EMBL" id="CP061169">
    <property type="protein sequence ID" value="QPZ40037.1"/>
    <property type="molecule type" value="Genomic_DNA"/>
</dbReference>
<evidence type="ECO:0000256" key="1">
    <source>
        <dbReference type="SAM" id="Phobius"/>
    </source>
</evidence>
<sequence>MTTYHERIWAAKWIPWALLLVIPATLIVLQPVSWLVGAITAPILYLACLTLWVVSAATVEIRDGTLHAGRARIGIEFLGEAEAILSEDAFAARGRDLNPRAWLLIRGGVKDVVRVPVSDPDDPTPYWLLSTRSAQALAAAINDARRPTARIEGE</sequence>
<protein>
    <submittedName>
        <fullName evidence="2">DUF3093 domain-containing protein</fullName>
    </submittedName>
</protein>
<accession>A0ABX6YP28</accession>
<proteinExistence type="predicted"/>
<keyword evidence="1" id="KW-1133">Transmembrane helix</keyword>
<dbReference type="RefSeq" id="WP_166989989.1">
    <property type="nucleotide sequence ID" value="NZ_CP061169.1"/>
</dbReference>
<feature type="transmembrane region" description="Helical" evidence="1">
    <location>
        <begin position="35"/>
        <end position="54"/>
    </location>
</feature>
<feature type="transmembrane region" description="Helical" evidence="1">
    <location>
        <begin position="12"/>
        <end position="29"/>
    </location>
</feature>